<accession>A0A1F8F569</accession>
<comment type="caution">
    <text evidence="3">The sequence shown here is derived from an EMBL/GenBank/DDBJ whole genome shotgun (WGS) entry which is preliminary data.</text>
</comment>
<dbReference type="InterPro" id="IPR026350">
    <property type="entry name" value="GxxExxY"/>
</dbReference>
<dbReference type="CDD" id="cd08547">
    <property type="entry name" value="Type_II_cohesin"/>
    <property type="match status" value="1"/>
</dbReference>
<name>A0A1F8F569_9BACT</name>
<organism evidence="3 4">
    <name type="scientific">Candidatus Yanofskybacteria bacterium RIFCSPHIGHO2_02_FULL_38_22b</name>
    <dbReference type="NCBI Taxonomy" id="1802673"/>
    <lineage>
        <taxon>Bacteria</taxon>
        <taxon>Candidatus Yanofskyibacteriota</taxon>
    </lineage>
</organism>
<proteinExistence type="predicted"/>
<dbReference type="NCBIfam" id="TIGR04256">
    <property type="entry name" value="GxxExxY"/>
    <property type="match status" value="1"/>
</dbReference>
<gene>
    <name evidence="3" type="ORF">A3B86_02570</name>
</gene>
<sequence length="421" mass="47674">MKKFVENLLHKELSYQIHGAAIEVRKDFGPGHKEVLYQKALVEELKRKNIVFEREKSIKIYSPKDGKYIGLYRPDFIVDDKIIVETKAEKFVNRDEIKRVYDYLRNGEYELAYFINFASPKLFVKRVIFTNDRKPFLRNLLVVISLILVFFSGLQAEAARIYFEPQPTIYKVGDSFVLSLLVDTEGQSINAVDISILVPQLLKIKNISKSGSMVQLWVSEPSFYGGTINLTGGMPGGTTTSKGTIAKVTFEAAAVGEGNLAFTSDSSVLLNDGQGTKLGLQTVGGPVFQVIPKPKEVVTVSPEPKSKQTSTAVEEKIEESKDNKKPERFEILIGEDPRVFDGQKFISFFSTDKDTGIDRYEVKEGRGDYKIAQSPFLLFDQELRTVLKVRAYDVAGNYRESVYPNILKRIWWWITGLFDVL</sequence>
<dbReference type="EMBL" id="MGJN01000001">
    <property type="protein sequence ID" value="OGN07740.1"/>
    <property type="molecule type" value="Genomic_DNA"/>
</dbReference>
<keyword evidence="2" id="KW-0472">Membrane</keyword>
<evidence type="ECO:0008006" key="5">
    <source>
        <dbReference type="Google" id="ProtNLM"/>
    </source>
</evidence>
<protein>
    <recommendedName>
        <fullName evidence="5">GxxExxY protein</fullName>
    </recommendedName>
</protein>
<evidence type="ECO:0000313" key="4">
    <source>
        <dbReference type="Proteomes" id="UP000176834"/>
    </source>
</evidence>
<dbReference type="Pfam" id="PF13366">
    <property type="entry name" value="PDDEXK_3"/>
    <property type="match status" value="1"/>
</dbReference>
<keyword evidence="2" id="KW-1133">Transmembrane helix</keyword>
<evidence type="ECO:0000256" key="2">
    <source>
        <dbReference type="SAM" id="Phobius"/>
    </source>
</evidence>
<keyword evidence="2" id="KW-0812">Transmembrane</keyword>
<evidence type="ECO:0000256" key="1">
    <source>
        <dbReference type="SAM" id="MobiDB-lite"/>
    </source>
</evidence>
<feature type="transmembrane region" description="Helical" evidence="2">
    <location>
        <begin position="136"/>
        <end position="154"/>
    </location>
</feature>
<dbReference type="Proteomes" id="UP000176834">
    <property type="component" value="Unassembled WGS sequence"/>
</dbReference>
<dbReference type="AlphaFoldDB" id="A0A1F8F569"/>
<feature type="region of interest" description="Disordered" evidence="1">
    <location>
        <begin position="299"/>
        <end position="320"/>
    </location>
</feature>
<evidence type="ECO:0000313" key="3">
    <source>
        <dbReference type="EMBL" id="OGN07740.1"/>
    </source>
</evidence>
<reference evidence="3 4" key="1">
    <citation type="journal article" date="2016" name="Nat. Commun.">
        <title>Thousands of microbial genomes shed light on interconnected biogeochemical processes in an aquifer system.</title>
        <authorList>
            <person name="Anantharaman K."/>
            <person name="Brown C.T."/>
            <person name="Hug L.A."/>
            <person name="Sharon I."/>
            <person name="Castelle C.J."/>
            <person name="Probst A.J."/>
            <person name="Thomas B.C."/>
            <person name="Singh A."/>
            <person name="Wilkins M.J."/>
            <person name="Karaoz U."/>
            <person name="Brodie E.L."/>
            <person name="Williams K.H."/>
            <person name="Hubbard S.S."/>
            <person name="Banfield J.F."/>
        </authorList>
    </citation>
    <scope>NUCLEOTIDE SEQUENCE [LARGE SCALE GENOMIC DNA]</scope>
</reference>